<comment type="caution">
    <text evidence="15">The sequence shown here is derived from an EMBL/GenBank/DDBJ whole genome shotgun (WGS) entry which is preliminary data.</text>
</comment>
<evidence type="ECO:0000256" key="4">
    <source>
        <dbReference type="ARBA" id="ARBA00022723"/>
    </source>
</evidence>
<keyword evidence="3" id="KW-0645">Protease</keyword>
<keyword evidence="7" id="KW-0862">Zinc</keyword>
<name>A0A8J3BDI8_9BACI</name>
<dbReference type="SMART" id="SM00382">
    <property type="entry name" value="AAA"/>
    <property type="match status" value="1"/>
</dbReference>
<dbReference type="InterPro" id="IPR037219">
    <property type="entry name" value="Peptidase_M41-like"/>
</dbReference>
<evidence type="ECO:0000256" key="1">
    <source>
        <dbReference type="ARBA" id="ARBA00001947"/>
    </source>
</evidence>
<evidence type="ECO:0000256" key="5">
    <source>
        <dbReference type="ARBA" id="ARBA00022741"/>
    </source>
</evidence>
<keyword evidence="13" id="KW-0472">Membrane</keyword>
<keyword evidence="10 12" id="KW-0175">Coiled coil</keyword>
<comment type="cofactor">
    <cofactor evidence="1">
        <name>Zn(2+)</name>
        <dbReference type="ChEBI" id="CHEBI:29105"/>
    </cofactor>
</comment>
<evidence type="ECO:0000256" key="13">
    <source>
        <dbReference type="SAM" id="Phobius"/>
    </source>
</evidence>
<keyword evidence="13" id="KW-0812">Transmembrane</keyword>
<evidence type="ECO:0000259" key="14">
    <source>
        <dbReference type="SMART" id="SM00382"/>
    </source>
</evidence>
<reference evidence="15" key="1">
    <citation type="journal article" date="2014" name="Int. J. Syst. Evol. Microbiol.">
        <title>Complete genome sequence of Corynebacterium casei LMG S-19264T (=DSM 44701T), isolated from a smear-ripened cheese.</title>
        <authorList>
            <consortium name="US DOE Joint Genome Institute (JGI-PGF)"/>
            <person name="Walter F."/>
            <person name="Albersmeier A."/>
            <person name="Kalinowski J."/>
            <person name="Ruckert C."/>
        </authorList>
    </citation>
    <scope>NUCLEOTIDE SEQUENCE</scope>
    <source>
        <strain evidence="15">JCM 14719</strain>
    </source>
</reference>
<evidence type="ECO:0000256" key="11">
    <source>
        <dbReference type="RuleBase" id="RU003651"/>
    </source>
</evidence>
<dbReference type="PANTHER" id="PTHR23076">
    <property type="entry name" value="METALLOPROTEASE M41 FTSH"/>
    <property type="match status" value="1"/>
</dbReference>
<dbReference type="Proteomes" id="UP000637720">
    <property type="component" value="Unassembled WGS sequence"/>
</dbReference>
<dbReference type="InterPro" id="IPR003593">
    <property type="entry name" value="AAA+_ATPase"/>
</dbReference>
<evidence type="ECO:0000256" key="6">
    <source>
        <dbReference type="ARBA" id="ARBA00022801"/>
    </source>
</evidence>
<dbReference type="GO" id="GO:0005524">
    <property type="term" value="F:ATP binding"/>
    <property type="evidence" value="ECO:0007669"/>
    <property type="project" value="UniProtKB-KW"/>
</dbReference>
<dbReference type="FunFam" id="3.40.50.300:FF:001025">
    <property type="entry name" value="ATPase family, AAA domain-containing 2B"/>
    <property type="match status" value="1"/>
</dbReference>
<dbReference type="InterPro" id="IPR027417">
    <property type="entry name" value="P-loop_NTPase"/>
</dbReference>
<evidence type="ECO:0000313" key="15">
    <source>
        <dbReference type="EMBL" id="GGJ96404.1"/>
    </source>
</evidence>
<keyword evidence="13" id="KW-1133">Transmembrane helix</keyword>
<dbReference type="PROSITE" id="PS00674">
    <property type="entry name" value="AAA"/>
    <property type="match status" value="1"/>
</dbReference>
<dbReference type="GO" id="GO:0004176">
    <property type="term" value="F:ATP-dependent peptidase activity"/>
    <property type="evidence" value="ECO:0007669"/>
    <property type="project" value="InterPro"/>
</dbReference>
<accession>A0A8J3BDI8</accession>
<evidence type="ECO:0000256" key="8">
    <source>
        <dbReference type="ARBA" id="ARBA00022840"/>
    </source>
</evidence>
<keyword evidence="8 11" id="KW-0067">ATP-binding</keyword>
<dbReference type="SUPFAM" id="SSF52540">
    <property type="entry name" value="P-loop containing nucleoside triphosphate hydrolases"/>
    <property type="match status" value="1"/>
</dbReference>
<dbReference type="GO" id="GO:0016887">
    <property type="term" value="F:ATP hydrolysis activity"/>
    <property type="evidence" value="ECO:0007669"/>
    <property type="project" value="InterPro"/>
</dbReference>
<dbReference type="InterPro" id="IPR003960">
    <property type="entry name" value="ATPase_AAA_CS"/>
</dbReference>
<dbReference type="GO" id="GO:0046872">
    <property type="term" value="F:metal ion binding"/>
    <property type="evidence" value="ECO:0007669"/>
    <property type="project" value="UniProtKB-KW"/>
</dbReference>
<keyword evidence="16" id="KW-1185">Reference proteome</keyword>
<dbReference type="GO" id="GO:0006508">
    <property type="term" value="P:proteolysis"/>
    <property type="evidence" value="ECO:0007669"/>
    <property type="project" value="UniProtKB-KW"/>
</dbReference>
<feature type="domain" description="AAA+ ATPase" evidence="14">
    <location>
        <begin position="99"/>
        <end position="243"/>
    </location>
</feature>
<dbReference type="AlphaFoldDB" id="A0A8J3BDI8"/>
<dbReference type="PANTHER" id="PTHR23076:SF97">
    <property type="entry name" value="ATP-DEPENDENT ZINC METALLOPROTEASE YME1L1"/>
    <property type="match status" value="1"/>
</dbReference>
<dbReference type="Gene3D" id="1.20.58.760">
    <property type="entry name" value="Peptidase M41"/>
    <property type="match status" value="1"/>
</dbReference>
<reference evidence="15" key="2">
    <citation type="submission" date="2020-09" db="EMBL/GenBank/DDBJ databases">
        <authorList>
            <person name="Sun Q."/>
            <person name="Ohkuma M."/>
        </authorList>
    </citation>
    <scope>NUCLEOTIDE SEQUENCE</scope>
    <source>
        <strain evidence="15">JCM 14719</strain>
    </source>
</reference>
<comment type="similarity">
    <text evidence="2">In the C-terminal section; belongs to the peptidase M41 family.</text>
</comment>
<keyword evidence="6" id="KW-0378">Hydrolase</keyword>
<evidence type="ECO:0000256" key="7">
    <source>
        <dbReference type="ARBA" id="ARBA00022833"/>
    </source>
</evidence>
<gene>
    <name evidence="15" type="ORF">GCM10007043_07890</name>
</gene>
<feature type="coiled-coil region" evidence="12">
    <location>
        <begin position="430"/>
        <end position="476"/>
    </location>
</feature>
<dbReference type="FunFam" id="1.10.8.60:FF:000001">
    <property type="entry name" value="ATP-dependent zinc metalloprotease FtsH"/>
    <property type="match status" value="1"/>
</dbReference>
<evidence type="ECO:0000313" key="16">
    <source>
        <dbReference type="Proteomes" id="UP000637720"/>
    </source>
</evidence>
<dbReference type="Pfam" id="PF17862">
    <property type="entry name" value="AAA_lid_3"/>
    <property type="match status" value="1"/>
</dbReference>
<evidence type="ECO:0000256" key="12">
    <source>
        <dbReference type="SAM" id="Coils"/>
    </source>
</evidence>
<proteinExistence type="inferred from homology"/>
<keyword evidence="4" id="KW-0479">Metal-binding</keyword>
<keyword evidence="5 11" id="KW-0547">Nucleotide-binding</keyword>
<keyword evidence="9" id="KW-0482">Metalloprotease</keyword>
<sequence>MKKDVLIGAALGIVLFLAAIGANVLPLVLVLALAGALVFLARGQGAPFLRPDAPFVGATVVPDFSFDHIGGQEHAKRELKEALEFLRHPEQAQRYGIRPIKGILLYGPPGTGKTLLAKAAAAYTDSVFVAASGSDFIQMYVGVGAQRVRELFRQVRVLAKTHRKTSGIIFIDEIDAIGGKREGGLNREYDQTLNQLLTEMDGLKADENPRILVIAATNRLDMLDPALLRPGRFDRHIAVPLPDRRAREAILRLHTRNKPLADDVDLAQLAKDTFGFSGAQLESVANEAAIYALREGSATITRAHFAKAVDKVMMGEVLDREASREEKERVAVHEMGHALVSEALRPGSVAQVALAPRGQALGYVRQTPPDDRYLYTRSQLEARIMVALAGAVAEELEFGEFSTGARGDFDQVQEMVRQIIDHGLSDLGLIDRETADKAALQREHEAIVRRLWARTRQLLEERRDALRRGAQILLDEEWLDGERLRTLLPSHSPRNMVS</sequence>
<dbReference type="InterPro" id="IPR041569">
    <property type="entry name" value="AAA_lid_3"/>
</dbReference>
<evidence type="ECO:0000256" key="3">
    <source>
        <dbReference type="ARBA" id="ARBA00022670"/>
    </source>
</evidence>
<protein>
    <submittedName>
        <fullName evidence="15">Microtubule-severing ATPase</fullName>
    </submittedName>
</protein>
<comment type="similarity">
    <text evidence="11">Belongs to the AAA ATPase family.</text>
</comment>
<evidence type="ECO:0000256" key="10">
    <source>
        <dbReference type="ARBA" id="ARBA00023054"/>
    </source>
</evidence>
<dbReference type="InterPro" id="IPR000642">
    <property type="entry name" value="Peptidase_M41"/>
</dbReference>
<evidence type="ECO:0000256" key="2">
    <source>
        <dbReference type="ARBA" id="ARBA00010044"/>
    </source>
</evidence>
<dbReference type="Gene3D" id="1.10.8.60">
    <property type="match status" value="1"/>
</dbReference>
<dbReference type="Pfam" id="PF01434">
    <property type="entry name" value="Peptidase_M41"/>
    <property type="match status" value="1"/>
</dbReference>
<dbReference type="GO" id="GO:0004222">
    <property type="term" value="F:metalloendopeptidase activity"/>
    <property type="evidence" value="ECO:0007669"/>
    <property type="project" value="InterPro"/>
</dbReference>
<dbReference type="Pfam" id="PF00004">
    <property type="entry name" value="AAA"/>
    <property type="match status" value="1"/>
</dbReference>
<dbReference type="EMBL" id="BMOF01000010">
    <property type="protein sequence ID" value="GGJ96404.1"/>
    <property type="molecule type" value="Genomic_DNA"/>
</dbReference>
<dbReference type="RefSeq" id="WP_188816853.1">
    <property type="nucleotide sequence ID" value="NZ_BMOF01000010.1"/>
</dbReference>
<evidence type="ECO:0000256" key="9">
    <source>
        <dbReference type="ARBA" id="ARBA00023049"/>
    </source>
</evidence>
<feature type="transmembrane region" description="Helical" evidence="13">
    <location>
        <begin position="7"/>
        <end position="40"/>
    </location>
</feature>
<organism evidence="15 16">
    <name type="scientific">Calditerricola satsumensis</name>
    <dbReference type="NCBI Taxonomy" id="373054"/>
    <lineage>
        <taxon>Bacteria</taxon>
        <taxon>Bacillati</taxon>
        <taxon>Bacillota</taxon>
        <taxon>Bacilli</taxon>
        <taxon>Bacillales</taxon>
        <taxon>Bacillaceae</taxon>
        <taxon>Calditerricola</taxon>
    </lineage>
</organism>
<dbReference type="Gene3D" id="3.40.50.300">
    <property type="entry name" value="P-loop containing nucleotide triphosphate hydrolases"/>
    <property type="match status" value="1"/>
</dbReference>
<dbReference type="SUPFAM" id="SSF140990">
    <property type="entry name" value="FtsH protease domain-like"/>
    <property type="match status" value="1"/>
</dbReference>
<dbReference type="InterPro" id="IPR003959">
    <property type="entry name" value="ATPase_AAA_core"/>
</dbReference>